<dbReference type="Proteomes" id="UP001205105">
    <property type="component" value="Unassembled WGS sequence"/>
</dbReference>
<sequence>MLIRMLLQADKVEVWSYRVSLTLIATAFATGTVAALAPEDAVLAPVVWANGNLLAAAGGVGILGATTLIHIYITPIKRALQTLAALGCAGGAWLALQHSDVPLPQWVATHPSSMWFVGPAFAALAGICFKEGFCYEKRESFILSGLIPLLCLLHLTGLMPEVADKGFSAVVAGMLLFFAARKYTQPVYADIGDKTVFEWQAMSEEEQRAKLEQIRLEVAAYGEDEEVV</sequence>
<organism evidence="2 3">
    <name type="scientific">Chlorella ohadii</name>
    <dbReference type="NCBI Taxonomy" id="2649997"/>
    <lineage>
        <taxon>Eukaryota</taxon>
        <taxon>Viridiplantae</taxon>
        <taxon>Chlorophyta</taxon>
        <taxon>core chlorophytes</taxon>
        <taxon>Trebouxiophyceae</taxon>
        <taxon>Chlorellales</taxon>
        <taxon>Chlorellaceae</taxon>
        <taxon>Chlorella clade</taxon>
        <taxon>Chlorella</taxon>
    </lineage>
</organism>
<name>A0AAD5GZI5_9CHLO</name>
<evidence type="ECO:0000313" key="3">
    <source>
        <dbReference type="Proteomes" id="UP001205105"/>
    </source>
</evidence>
<feature type="transmembrane region" description="Helical" evidence="1">
    <location>
        <begin position="79"/>
        <end position="96"/>
    </location>
</feature>
<feature type="transmembrane region" description="Helical" evidence="1">
    <location>
        <begin position="108"/>
        <end position="129"/>
    </location>
</feature>
<reference evidence="2" key="1">
    <citation type="submission" date="2020-11" db="EMBL/GenBank/DDBJ databases">
        <title>Chlorella ohadii genome sequencing and assembly.</title>
        <authorList>
            <person name="Murik O."/>
            <person name="Treves H."/>
            <person name="Kedem I."/>
            <person name="Shotland Y."/>
            <person name="Kaplan A."/>
        </authorList>
    </citation>
    <scope>NUCLEOTIDE SEQUENCE</scope>
    <source>
        <strain evidence="2">1</strain>
    </source>
</reference>
<dbReference type="EMBL" id="JADXDR010000254">
    <property type="protein sequence ID" value="KAI7835518.1"/>
    <property type="molecule type" value="Genomic_DNA"/>
</dbReference>
<keyword evidence="1" id="KW-0472">Membrane</keyword>
<gene>
    <name evidence="2" type="ORF">COHA_010592</name>
</gene>
<dbReference type="PANTHER" id="PTHR36716">
    <property type="entry name" value="F3H9.20 PROTEIN"/>
    <property type="match status" value="1"/>
</dbReference>
<feature type="transmembrane region" description="Helical" evidence="1">
    <location>
        <begin position="51"/>
        <end position="72"/>
    </location>
</feature>
<accession>A0AAD5GZI5</accession>
<dbReference type="Pfam" id="PF10063">
    <property type="entry name" value="DUF2301"/>
    <property type="match status" value="1"/>
</dbReference>
<dbReference type="AlphaFoldDB" id="A0AAD5GZI5"/>
<comment type="caution">
    <text evidence="2">The sequence shown here is derived from an EMBL/GenBank/DDBJ whole genome shotgun (WGS) entry which is preliminary data.</text>
</comment>
<evidence type="ECO:0000313" key="2">
    <source>
        <dbReference type="EMBL" id="KAI7835518.1"/>
    </source>
</evidence>
<dbReference type="GO" id="GO:0009507">
    <property type="term" value="C:chloroplast"/>
    <property type="evidence" value="ECO:0007669"/>
    <property type="project" value="TreeGrafter"/>
</dbReference>
<keyword evidence="1" id="KW-1133">Transmembrane helix</keyword>
<evidence type="ECO:0000256" key="1">
    <source>
        <dbReference type="SAM" id="Phobius"/>
    </source>
</evidence>
<dbReference type="InterPro" id="IPR019275">
    <property type="entry name" value="DUF2301"/>
</dbReference>
<protein>
    <submittedName>
        <fullName evidence="2">Uncharacterized protein</fullName>
    </submittedName>
</protein>
<proteinExistence type="predicted"/>
<keyword evidence="3" id="KW-1185">Reference proteome</keyword>
<keyword evidence="1" id="KW-0812">Transmembrane</keyword>
<dbReference type="PANTHER" id="PTHR36716:SF2">
    <property type="entry name" value="F3H9.20 PROTEIN"/>
    <property type="match status" value="1"/>
</dbReference>
<feature type="transmembrane region" description="Helical" evidence="1">
    <location>
        <begin position="141"/>
        <end position="160"/>
    </location>
</feature>